<evidence type="ECO:0000313" key="2">
    <source>
        <dbReference type="Proteomes" id="UP000189670"/>
    </source>
</evidence>
<comment type="caution">
    <text evidence="1">The sequence shown here is derived from an EMBL/GenBank/DDBJ whole genome shotgun (WGS) entry which is preliminary data.</text>
</comment>
<accession>A0A1V1PFA0</accession>
<reference evidence="2" key="1">
    <citation type="submission" date="2012-11" db="EMBL/GenBank/DDBJ databases">
        <authorList>
            <person name="Lucero-Rivera Y.E."/>
            <person name="Tovar-Ramirez D."/>
        </authorList>
    </citation>
    <scope>NUCLEOTIDE SEQUENCE [LARGE SCALE GENOMIC DNA]</scope>
    <source>
        <strain evidence="2">Araruama</strain>
    </source>
</reference>
<dbReference type="EMBL" id="ATBP01000050">
    <property type="protein sequence ID" value="ETR73592.1"/>
    <property type="molecule type" value="Genomic_DNA"/>
</dbReference>
<gene>
    <name evidence="1" type="ORF">OMM_00844</name>
</gene>
<dbReference type="AlphaFoldDB" id="A0A1V1PFA0"/>
<sequence length="214" mass="25136">MKDKFYIVVIDVKNPKSLLPRNNTSMDIWMSSINQRLFQVSKKMRLIDSFANTGCFVLHTTISNQNETTKLFQSIIGYKAPVLSLAETHWFIEEVRSIQTNKFDDCNYREGIAFQLEGSRKYFDFIEEEWATVSIIMRGVAGIKVPLKKDYIQKKRKQSLWPVINRNLCKKLGGQWTIRNIMHLNGTLRRALMHIDGTLDWRQVHDDFHYAMKT</sequence>
<dbReference type="Proteomes" id="UP000189670">
    <property type="component" value="Unassembled WGS sequence"/>
</dbReference>
<name>A0A1V1PFA0_9BACT</name>
<evidence type="ECO:0000313" key="1">
    <source>
        <dbReference type="EMBL" id="ETR73592.1"/>
    </source>
</evidence>
<protein>
    <submittedName>
        <fullName evidence="1">Uncharacterized protein</fullName>
    </submittedName>
</protein>
<proteinExistence type="predicted"/>
<organism evidence="1 2">
    <name type="scientific">Candidatus Magnetoglobus multicellularis str. Araruama</name>
    <dbReference type="NCBI Taxonomy" id="890399"/>
    <lineage>
        <taxon>Bacteria</taxon>
        <taxon>Pseudomonadati</taxon>
        <taxon>Thermodesulfobacteriota</taxon>
        <taxon>Desulfobacteria</taxon>
        <taxon>Desulfobacterales</taxon>
        <taxon>Desulfobacteraceae</taxon>
        <taxon>Candidatus Magnetoglobus</taxon>
    </lineage>
</organism>